<proteinExistence type="predicted"/>
<evidence type="ECO:0000313" key="1">
    <source>
        <dbReference type="Proteomes" id="UP000887572"/>
    </source>
</evidence>
<dbReference type="Proteomes" id="UP000887572">
    <property type="component" value="Unplaced"/>
</dbReference>
<accession>A0A914I340</accession>
<keyword evidence="1" id="KW-1185">Reference proteome</keyword>
<dbReference type="WBParaSite" id="Gr19_v10_g6426.t1">
    <property type="protein sequence ID" value="Gr19_v10_g6426.t1"/>
    <property type="gene ID" value="Gr19_v10_g6426"/>
</dbReference>
<protein>
    <submittedName>
        <fullName evidence="2">Uncharacterized protein</fullName>
    </submittedName>
</protein>
<reference evidence="2" key="1">
    <citation type="submission" date="2022-11" db="UniProtKB">
        <authorList>
            <consortium name="WormBaseParasite"/>
        </authorList>
    </citation>
    <scope>IDENTIFICATION</scope>
</reference>
<evidence type="ECO:0000313" key="2">
    <source>
        <dbReference type="WBParaSite" id="Gr19_v10_g6426.t1"/>
    </source>
</evidence>
<dbReference type="AlphaFoldDB" id="A0A914I340"/>
<name>A0A914I340_GLORO</name>
<organism evidence="1 2">
    <name type="scientific">Globodera rostochiensis</name>
    <name type="common">Golden nematode worm</name>
    <name type="synonym">Heterodera rostochiensis</name>
    <dbReference type="NCBI Taxonomy" id="31243"/>
    <lineage>
        <taxon>Eukaryota</taxon>
        <taxon>Metazoa</taxon>
        <taxon>Ecdysozoa</taxon>
        <taxon>Nematoda</taxon>
        <taxon>Chromadorea</taxon>
        <taxon>Rhabditida</taxon>
        <taxon>Tylenchina</taxon>
        <taxon>Tylenchomorpha</taxon>
        <taxon>Tylenchoidea</taxon>
        <taxon>Heteroderidae</taxon>
        <taxon>Heteroderinae</taxon>
        <taxon>Globodera</taxon>
    </lineage>
</organism>
<sequence>MNTIPAEQMEAVYQLFQQQQQQQLQQPKRSVVEDEEEQTQLSPPLAKKRENLWKLTKGKFLLTFHLCKECQELLFRSEDKTVREGNSVTVKIVLCQDCVTTNTRATDLLAPMKKKE</sequence>